<feature type="compositionally biased region" description="Basic residues" evidence="1">
    <location>
        <begin position="50"/>
        <end position="59"/>
    </location>
</feature>
<dbReference type="Proteomes" id="UP000886998">
    <property type="component" value="Unassembled WGS sequence"/>
</dbReference>
<evidence type="ECO:0000313" key="3">
    <source>
        <dbReference type="Proteomes" id="UP000886998"/>
    </source>
</evidence>
<accession>A0A8X6YTV4</accession>
<protein>
    <submittedName>
        <fullName evidence="2">Uncharacterized protein</fullName>
    </submittedName>
</protein>
<evidence type="ECO:0000256" key="1">
    <source>
        <dbReference type="SAM" id="MobiDB-lite"/>
    </source>
</evidence>
<dbReference type="OrthoDB" id="10315918at2759"/>
<name>A0A8X6YTV4_9ARAC</name>
<keyword evidence="3" id="KW-1185">Reference proteome</keyword>
<sequence length="181" mass="20922">MLQHQMQLEQRLYQPCYLQTPYLPYGNYNIPFFHQNEVQQLQNVVTGSQRRTRRVRNKNKLSESKANFKVPGPYSSENSNETPDNGEGNVYAINNEALRVPQDNWNNSDNSICSSYGNFKNSEVICTSVCDSVPVQNGPVSIESLLSNYKKNDYSNHDMMNSYINQQGKLSPDQVRFYKYK</sequence>
<feature type="region of interest" description="Disordered" evidence="1">
    <location>
        <begin position="47"/>
        <end position="88"/>
    </location>
</feature>
<organism evidence="2 3">
    <name type="scientific">Trichonephila inaurata madagascariensis</name>
    <dbReference type="NCBI Taxonomy" id="2747483"/>
    <lineage>
        <taxon>Eukaryota</taxon>
        <taxon>Metazoa</taxon>
        <taxon>Ecdysozoa</taxon>
        <taxon>Arthropoda</taxon>
        <taxon>Chelicerata</taxon>
        <taxon>Arachnida</taxon>
        <taxon>Araneae</taxon>
        <taxon>Araneomorphae</taxon>
        <taxon>Entelegynae</taxon>
        <taxon>Araneoidea</taxon>
        <taxon>Nephilidae</taxon>
        <taxon>Trichonephila</taxon>
        <taxon>Trichonephila inaurata</taxon>
    </lineage>
</organism>
<reference evidence="2" key="1">
    <citation type="submission" date="2020-08" db="EMBL/GenBank/DDBJ databases">
        <title>Multicomponent nature underlies the extraordinary mechanical properties of spider dragline silk.</title>
        <authorList>
            <person name="Kono N."/>
            <person name="Nakamura H."/>
            <person name="Mori M."/>
            <person name="Yoshida Y."/>
            <person name="Ohtoshi R."/>
            <person name="Malay A.D."/>
            <person name="Moran D.A.P."/>
            <person name="Tomita M."/>
            <person name="Numata K."/>
            <person name="Arakawa K."/>
        </authorList>
    </citation>
    <scope>NUCLEOTIDE SEQUENCE</scope>
</reference>
<dbReference type="AlphaFoldDB" id="A0A8X6YTV4"/>
<gene>
    <name evidence="2" type="ORF">TNIN_329851</name>
</gene>
<comment type="caution">
    <text evidence="2">The sequence shown here is derived from an EMBL/GenBank/DDBJ whole genome shotgun (WGS) entry which is preliminary data.</text>
</comment>
<dbReference type="EMBL" id="BMAV01022672">
    <property type="protein sequence ID" value="GFY77817.1"/>
    <property type="molecule type" value="Genomic_DNA"/>
</dbReference>
<evidence type="ECO:0000313" key="2">
    <source>
        <dbReference type="EMBL" id="GFY77817.1"/>
    </source>
</evidence>
<proteinExistence type="predicted"/>